<name>A0A0E9SLG9_ANGAN</name>
<dbReference type="EMBL" id="GBXM01066401">
    <property type="protein sequence ID" value="JAH42176.1"/>
    <property type="molecule type" value="Transcribed_RNA"/>
</dbReference>
<sequence>MFLLHLNSFIPFILRYLFCASRSLPFRSRPCRVLSRCFRSSFTNLICSINSSLFVRKTEAVGLHVAMI</sequence>
<organism evidence="2">
    <name type="scientific">Anguilla anguilla</name>
    <name type="common">European freshwater eel</name>
    <name type="synonym">Muraena anguilla</name>
    <dbReference type="NCBI Taxonomy" id="7936"/>
    <lineage>
        <taxon>Eukaryota</taxon>
        <taxon>Metazoa</taxon>
        <taxon>Chordata</taxon>
        <taxon>Craniata</taxon>
        <taxon>Vertebrata</taxon>
        <taxon>Euteleostomi</taxon>
        <taxon>Actinopterygii</taxon>
        <taxon>Neopterygii</taxon>
        <taxon>Teleostei</taxon>
        <taxon>Anguilliformes</taxon>
        <taxon>Anguillidae</taxon>
        <taxon>Anguilla</taxon>
    </lineage>
</organism>
<protein>
    <recommendedName>
        <fullName evidence="3">Secreted protein</fullName>
    </recommendedName>
</protein>
<feature type="signal peptide" evidence="1">
    <location>
        <begin position="1"/>
        <end position="23"/>
    </location>
</feature>
<evidence type="ECO:0008006" key="3">
    <source>
        <dbReference type="Google" id="ProtNLM"/>
    </source>
</evidence>
<dbReference type="AlphaFoldDB" id="A0A0E9SLG9"/>
<proteinExistence type="predicted"/>
<reference evidence="2" key="1">
    <citation type="submission" date="2014-11" db="EMBL/GenBank/DDBJ databases">
        <authorList>
            <person name="Amaro Gonzalez C."/>
        </authorList>
    </citation>
    <scope>NUCLEOTIDE SEQUENCE</scope>
</reference>
<feature type="chain" id="PRO_5002432266" description="Secreted protein" evidence="1">
    <location>
        <begin position="24"/>
        <end position="68"/>
    </location>
</feature>
<reference evidence="2" key="2">
    <citation type="journal article" date="2015" name="Fish Shellfish Immunol.">
        <title>Early steps in the European eel (Anguilla anguilla)-Vibrio vulnificus interaction in the gills: Role of the RtxA13 toxin.</title>
        <authorList>
            <person name="Callol A."/>
            <person name="Pajuelo D."/>
            <person name="Ebbesson L."/>
            <person name="Teles M."/>
            <person name="MacKenzie S."/>
            <person name="Amaro C."/>
        </authorList>
    </citation>
    <scope>NUCLEOTIDE SEQUENCE</scope>
</reference>
<evidence type="ECO:0000256" key="1">
    <source>
        <dbReference type="SAM" id="SignalP"/>
    </source>
</evidence>
<accession>A0A0E9SLG9</accession>
<evidence type="ECO:0000313" key="2">
    <source>
        <dbReference type="EMBL" id="JAH42176.1"/>
    </source>
</evidence>
<keyword evidence="1" id="KW-0732">Signal</keyword>